<dbReference type="EMBL" id="LKMD01000102">
    <property type="protein sequence ID" value="PIA97818.1"/>
    <property type="molecule type" value="Genomic_DNA"/>
</dbReference>
<keyword evidence="2" id="KW-0812">Transmembrane</keyword>
<dbReference type="OrthoDB" id="2157498at2759"/>
<sequence length="429" mass="47313">MSEPKPGSGDRRRTTVSGPLPNLSDATDDGDMRPAGVKLTWAPPSAPSSPIDAHPTASPGKRSEHRRSLSGNLLSKFNFLNRHGDDDKDGELKPPKSPKSSKSRKSIDDDEPTTSPVSPVKGDGAMAAALKATKQRKRKGSLRKTALLGTRKFVTETRERRNSVLQRTPSTKQVQQAPGAHLSNFGGEMHLQPAPARDNVDDTVTKNLNYDDINAADEHNAEWAESTTAPSARLSLVTDHAHQHEQRKLSSELKSPLDLKSPTSNASYASTTDDDDVLTFHRPTTSYPKPHSSSTSYFPDPAISRRPSHRKHSRSPLSQNLTSTLSTFPSSPLALEPHDYTETEYWGWVILIVTWLIFTVGMGSCLEIWSWAWDVGETPYAPPELEDDPTLPIVGYYPALIVLTGVVAWVWITVAWIGMKYFRHAKIEV</sequence>
<feature type="compositionally biased region" description="Polar residues" evidence="1">
    <location>
        <begin position="163"/>
        <end position="176"/>
    </location>
</feature>
<gene>
    <name evidence="3" type="ORF">CB0940_05918</name>
    <name evidence="4" type="ORF">RHO25_003126</name>
</gene>
<feature type="compositionally biased region" description="Basic residues" evidence="1">
    <location>
        <begin position="133"/>
        <end position="142"/>
    </location>
</feature>
<dbReference type="Proteomes" id="UP000230605">
    <property type="component" value="Chromosome 2"/>
</dbReference>
<evidence type="ECO:0000256" key="2">
    <source>
        <dbReference type="SAM" id="Phobius"/>
    </source>
</evidence>
<dbReference type="AlphaFoldDB" id="A0A2G5HZ58"/>
<feature type="compositionally biased region" description="Basic and acidic residues" evidence="1">
    <location>
        <begin position="82"/>
        <end position="94"/>
    </location>
</feature>
<name>A0A2G5HZ58_CERBT</name>
<dbReference type="PANTHER" id="PTHR39400">
    <property type="entry name" value="YALI0E29227P"/>
    <property type="match status" value="1"/>
</dbReference>
<feature type="region of interest" description="Disordered" evidence="1">
    <location>
        <begin position="238"/>
        <end position="325"/>
    </location>
</feature>
<evidence type="ECO:0000313" key="5">
    <source>
        <dbReference type="Proteomes" id="UP000230605"/>
    </source>
</evidence>
<keyword evidence="2" id="KW-0472">Membrane</keyword>
<evidence type="ECO:0000313" key="4">
    <source>
        <dbReference type="EMBL" id="WPA98514.1"/>
    </source>
</evidence>
<dbReference type="Pfam" id="PF15159">
    <property type="entry name" value="PIG-Y"/>
    <property type="match status" value="1"/>
</dbReference>
<dbReference type="Proteomes" id="UP001302367">
    <property type="component" value="Chromosome 2"/>
</dbReference>
<feature type="region of interest" description="Disordered" evidence="1">
    <location>
        <begin position="1"/>
        <end position="182"/>
    </location>
</feature>
<feature type="compositionally biased region" description="Basic and acidic residues" evidence="1">
    <location>
        <begin position="153"/>
        <end position="162"/>
    </location>
</feature>
<feature type="compositionally biased region" description="Polar residues" evidence="1">
    <location>
        <begin position="282"/>
        <end position="297"/>
    </location>
</feature>
<feature type="compositionally biased region" description="Polar residues" evidence="1">
    <location>
        <begin position="261"/>
        <end position="271"/>
    </location>
</feature>
<protein>
    <submittedName>
        <fullName evidence="3">Uncharacterized protein</fullName>
    </submittedName>
</protein>
<dbReference type="InterPro" id="IPR029164">
    <property type="entry name" value="PIG-Y"/>
</dbReference>
<evidence type="ECO:0000313" key="6">
    <source>
        <dbReference type="Proteomes" id="UP001302367"/>
    </source>
</evidence>
<evidence type="ECO:0000256" key="1">
    <source>
        <dbReference type="SAM" id="MobiDB-lite"/>
    </source>
</evidence>
<accession>A0A2G5HZ58</accession>
<feature type="compositionally biased region" description="Basic and acidic residues" evidence="1">
    <location>
        <begin position="239"/>
        <end position="257"/>
    </location>
</feature>
<dbReference type="EMBL" id="CP134185">
    <property type="protein sequence ID" value="WPA98514.1"/>
    <property type="molecule type" value="Genomic_DNA"/>
</dbReference>
<proteinExistence type="predicted"/>
<dbReference type="PANTHER" id="PTHR39400:SF1">
    <property type="entry name" value="PIG-P DOMAIN-CONTAINING PROTEIN"/>
    <property type="match status" value="1"/>
</dbReference>
<reference evidence="4 6" key="2">
    <citation type="submission" date="2023-09" db="EMBL/GenBank/DDBJ databases">
        <title>Complete-Gapless Cercospora beticola genome.</title>
        <authorList>
            <person name="Wyatt N.A."/>
            <person name="Spanner R.E."/>
            <person name="Bolton M.D."/>
        </authorList>
    </citation>
    <scope>NUCLEOTIDE SEQUENCE [LARGE SCALE GENOMIC DNA]</scope>
    <source>
        <strain evidence="4">Cb09-40</strain>
    </source>
</reference>
<keyword evidence="6" id="KW-1185">Reference proteome</keyword>
<evidence type="ECO:0000313" key="3">
    <source>
        <dbReference type="EMBL" id="PIA97818.1"/>
    </source>
</evidence>
<keyword evidence="2" id="KW-1133">Transmembrane helix</keyword>
<feature type="transmembrane region" description="Helical" evidence="2">
    <location>
        <begin position="345"/>
        <end position="373"/>
    </location>
</feature>
<reference evidence="3 5" key="1">
    <citation type="submission" date="2015-10" db="EMBL/GenBank/DDBJ databases">
        <title>The cercosporin biosynthetic gene cluster was horizontally transferred to several fungal lineages and shown to be expanded in Cercospora beticola based on microsynteny with recipient genomes.</title>
        <authorList>
            <person name="De Jonge R."/>
            <person name="Ebert M.K."/>
            <person name="Suttle J.C."/>
            <person name="Jurick Ii W.M."/>
            <person name="Secor G.A."/>
            <person name="Thomma B.P."/>
            <person name="Van De Peer Y."/>
            <person name="Bolton M.D."/>
        </authorList>
    </citation>
    <scope>NUCLEOTIDE SEQUENCE [LARGE SCALE GENOMIC DNA]</scope>
    <source>
        <strain evidence="3 5">09-40</strain>
    </source>
</reference>
<feature type="transmembrane region" description="Helical" evidence="2">
    <location>
        <begin position="393"/>
        <end position="417"/>
    </location>
</feature>
<organism evidence="3 5">
    <name type="scientific">Cercospora beticola</name>
    <name type="common">Sugarbeet leaf spot fungus</name>
    <dbReference type="NCBI Taxonomy" id="122368"/>
    <lineage>
        <taxon>Eukaryota</taxon>
        <taxon>Fungi</taxon>
        <taxon>Dikarya</taxon>
        <taxon>Ascomycota</taxon>
        <taxon>Pezizomycotina</taxon>
        <taxon>Dothideomycetes</taxon>
        <taxon>Dothideomycetidae</taxon>
        <taxon>Mycosphaerellales</taxon>
        <taxon>Mycosphaerellaceae</taxon>
        <taxon>Cercospora</taxon>
    </lineage>
</organism>